<dbReference type="PANTHER" id="PTHR18945">
    <property type="entry name" value="NEUROTRANSMITTER GATED ION CHANNEL"/>
    <property type="match status" value="1"/>
</dbReference>
<evidence type="ECO:0000256" key="11">
    <source>
        <dbReference type="RuleBase" id="RU000687"/>
    </source>
</evidence>
<keyword evidence="3 11" id="KW-0813">Transport</keyword>
<dbReference type="GO" id="GO:0004888">
    <property type="term" value="F:transmembrane signaling receptor activity"/>
    <property type="evidence" value="ECO:0007669"/>
    <property type="project" value="InterPro"/>
</dbReference>
<evidence type="ECO:0000256" key="12">
    <source>
        <dbReference type="SAM" id="MobiDB-lite"/>
    </source>
</evidence>
<evidence type="ECO:0000256" key="2">
    <source>
        <dbReference type="ARBA" id="ARBA00004236"/>
    </source>
</evidence>
<evidence type="ECO:0000256" key="5">
    <source>
        <dbReference type="ARBA" id="ARBA00022692"/>
    </source>
</evidence>
<keyword evidence="6" id="KW-0732">Signal</keyword>
<evidence type="ECO:0000256" key="7">
    <source>
        <dbReference type="ARBA" id="ARBA00022989"/>
    </source>
</evidence>
<dbReference type="SUPFAM" id="SSF90112">
    <property type="entry name" value="Neurotransmitter-gated ion-channel transmembrane pore"/>
    <property type="match status" value="1"/>
</dbReference>
<dbReference type="EMBL" id="CAXKWB010021425">
    <property type="protein sequence ID" value="CAL4123169.1"/>
    <property type="molecule type" value="Genomic_DNA"/>
</dbReference>
<dbReference type="GO" id="GO:0005230">
    <property type="term" value="F:extracellular ligand-gated monoatomic ion channel activity"/>
    <property type="evidence" value="ECO:0007669"/>
    <property type="project" value="InterPro"/>
</dbReference>
<dbReference type="InterPro" id="IPR038050">
    <property type="entry name" value="Neuro_actylchol_rec"/>
</dbReference>
<gene>
    <name evidence="14" type="ORF">MNOR_LOCUS23857</name>
</gene>
<feature type="region of interest" description="Disordered" evidence="12">
    <location>
        <begin position="248"/>
        <end position="276"/>
    </location>
</feature>
<feature type="non-terminal residue" evidence="14">
    <location>
        <position position="289"/>
    </location>
</feature>
<feature type="domain" description="Neurotransmitter-gated ion-channel ligand-binding" evidence="13">
    <location>
        <begin position="2"/>
        <end position="156"/>
    </location>
</feature>
<dbReference type="Gene3D" id="2.70.170.10">
    <property type="entry name" value="Neurotransmitter-gated ion-channel ligand-binding domain"/>
    <property type="match status" value="1"/>
</dbReference>
<feature type="transmembrane region" description="Helical" evidence="11">
    <location>
        <begin position="221"/>
        <end position="242"/>
    </location>
</feature>
<evidence type="ECO:0000313" key="15">
    <source>
        <dbReference type="Proteomes" id="UP001497623"/>
    </source>
</evidence>
<organism evidence="14 15">
    <name type="scientific">Meganyctiphanes norvegica</name>
    <name type="common">Northern krill</name>
    <name type="synonym">Thysanopoda norvegica</name>
    <dbReference type="NCBI Taxonomy" id="48144"/>
    <lineage>
        <taxon>Eukaryota</taxon>
        <taxon>Metazoa</taxon>
        <taxon>Ecdysozoa</taxon>
        <taxon>Arthropoda</taxon>
        <taxon>Crustacea</taxon>
        <taxon>Multicrustacea</taxon>
        <taxon>Malacostraca</taxon>
        <taxon>Eumalacostraca</taxon>
        <taxon>Eucarida</taxon>
        <taxon>Euphausiacea</taxon>
        <taxon>Euphausiidae</taxon>
        <taxon>Meganyctiphanes</taxon>
    </lineage>
</organism>
<evidence type="ECO:0000256" key="6">
    <source>
        <dbReference type="ARBA" id="ARBA00022729"/>
    </source>
</evidence>
<feature type="transmembrane region" description="Helical" evidence="11">
    <location>
        <begin position="157"/>
        <end position="177"/>
    </location>
</feature>
<keyword evidence="5 11" id="KW-0812">Transmembrane</keyword>
<dbReference type="InterPro" id="IPR006028">
    <property type="entry name" value="GABAA/Glycine_rcpt"/>
</dbReference>
<comment type="caution">
    <text evidence="11">Lacks conserved residue(s) required for the propagation of feature annotation.</text>
</comment>
<keyword evidence="8 11" id="KW-0406">Ion transport</keyword>
<dbReference type="AlphaFoldDB" id="A0AAV2REH7"/>
<protein>
    <recommendedName>
        <fullName evidence="13">Neurotransmitter-gated ion-channel ligand-binding domain-containing protein</fullName>
    </recommendedName>
</protein>
<evidence type="ECO:0000256" key="8">
    <source>
        <dbReference type="ARBA" id="ARBA00023065"/>
    </source>
</evidence>
<dbReference type="InterPro" id="IPR036734">
    <property type="entry name" value="Neur_chan_lig-bd_sf"/>
</dbReference>
<dbReference type="InterPro" id="IPR018000">
    <property type="entry name" value="Neurotransmitter_ion_chnl_CS"/>
</dbReference>
<comment type="caution">
    <text evidence="14">The sequence shown here is derived from an EMBL/GenBank/DDBJ whole genome shotgun (WGS) entry which is preliminary data.</text>
</comment>
<dbReference type="Gene3D" id="1.20.58.390">
    <property type="entry name" value="Neurotransmitter-gated ion-channel transmembrane domain"/>
    <property type="match status" value="1"/>
</dbReference>
<evidence type="ECO:0000256" key="3">
    <source>
        <dbReference type="ARBA" id="ARBA00022448"/>
    </source>
</evidence>
<dbReference type="PROSITE" id="PS00236">
    <property type="entry name" value="NEUROTR_ION_CHANNEL"/>
    <property type="match status" value="1"/>
</dbReference>
<dbReference type="PRINTS" id="PR00253">
    <property type="entry name" value="GABAARECEPTR"/>
</dbReference>
<dbReference type="InterPro" id="IPR036719">
    <property type="entry name" value="Neuro-gated_channel_TM_sf"/>
</dbReference>
<evidence type="ECO:0000259" key="13">
    <source>
        <dbReference type="Pfam" id="PF02931"/>
    </source>
</evidence>
<accession>A0AAV2REH7</accession>
<feature type="transmembrane region" description="Helical" evidence="11">
    <location>
        <begin position="189"/>
        <end position="209"/>
    </location>
</feature>
<dbReference type="InterPro" id="IPR006201">
    <property type="entry name" value="Neur_channel"/>
</dbReference>
<evidence type="ECO:0000256" key="10">
    <source>
        <dbReference type="ARBA" id="ARBA00023303"/>
    </source>
</evidence>
<evidence type="ECO:0000256" key="9">
    <source>
        <dbReference type="ARBA" id="ARBA00023136"/>
    </source>
</evidence>
<dbReference type="Proteomes" id="UP001497623">
    <property type="component" value="Unassembled WGS sequence"/>
</dbReference>
<dbReference type="GO" id="GO:0005886">
    <property type="term" value="C:plasma membrane"/>
    <property type="evidence" value="ECO:0007669"/>
    <property type="project" value="UniProtKB-SubCell"/>
</dbReference>
<keyword evidence="7 11" id="KW-1133">Transmembrane helix</keyword>
<keyword evidence="10 11" id="KW-0407">Ion channel</keyword>
<comment type="similarity">
    <text evidence="11">Belongs to the ligand-gated ion channel (TC 1.A.9) family.</text>
</comment>
<name>A0AAV2REH7_MEGNR</name>
<keyword evidence="4" id="KW-1003">Cell membrane</keyword>
<keyword evidence="15" id="KW-1185">Reference proteome</keyword>
<dbReference type="PRINTS" id="PR00252">
    <property type="entry name" value="NRIONCHANNEL"/>
</dbReference>
<keyword evidence="9 11" id="KW-0472">Membrane</keyword>
<reference evidence="14 15" key="1">
    <citation type="submission" date="2024-05" db="EMBL/GenBank/DDBJ databases">
        <authorList>
            <person name="Wallberg A."/>
        </authorList>
    </citation>
    <scope>NUCLEOTIDE SEQUENCE [LARGE SCALE GENOMIC DNA]</scope>
</reference>
<dbReference type="InterPro" id="IPR006202">
    <property type="entry name" value="Neur_chan_lig-bd"/>
</dbReference>
<dbReference type="SUPFAM" id="SSF63712">
    <property type="entry name" value="Nicotinic receptor ligand binding domain-like"/>
    <property type="match status" value="1"/>
</dbReference>
<sequence length="289" mass="32888">MTFRMLWADTRLAYSAPGVNYVTILDPYKAWLPDPFFKGSISTDKLETIHPETYLRISPNGSMICSTRMRVVMNCPMDFHNFPHDTQHCKIKVASYGYTEDDVMFVLSDNPLEVNDNLFTQRFIMDEGPTWNDCRSTTKTGSYSCKSFTLQLKRQTGIYVMEIYIPIAMLVFISFFSELLPPQQILARILMTLVPLMTLTGVCTFYFSTLTAVPYTRAIDVWAGNSCIAIFLTLLRLLLIYIRTPSKAPETNENEAPNNAEDGHVKDISTNTTDSPAHKILEQFLQHAS</sequence>
<proteinExistence type="inferred from homology"/>
<comment type="subcellular location">
    <subcellularLocation>
        <location evidence="2">Cell membrane</location>
    </subcellularLocation>
    <subcellularLocation>
        <location evidence="1">Membrane</location>
        <topology evidence="1">Multi-pass membrane protein</topology>
    </subcellularLocation>
</comment>
<evidence type="ECO:0000313" key="14">
    <source>
        <dbReference type="EMBL" id="CAL4123169.1"/>
    </source>
</evidence>
<dbReference type="Pfam" id="PF02931">
    <property type="entry name" value="Neur_chan_LBD"/>
    <property type="match status" value="1"/>
</dbReference>
<evidence type="ECO:0000256" key="4">
    <source>
        <dbReference type="ARBA" id="ARBA00022475"/>
    </source>
</evidence>
<feature type="compositionally biased region" description="Low complexity" evidence="12">
    <location>
        <begin position="248"/>
        <end position="260"/>
    </location>
</feature>
<evidence type="ECO:0000256" key="1">
    <source>
        <dbReference type="ARBA" id="ARBA00004141"/>
    </source>
</evidence>